<protein>
    <submittedName>
        <fullName evidence="2">Uncharacterized protein</fullName>
    </submittedName>
</protein>
<name>A0ABD2ZVW6_9GENT</name>
<feature type="region of interest" description="Disordered" evidence="1">
    <location>
        <begin position="39"/>
        <end position="114"/>
    </location>
</feature>
<keyword evidence="3" id="KW-1185">Reference proteome</keyword>
<dbReference type="AlphaFoldDB" id="A0ABD2ZVW6"/>
<gene>
    <name evidence="2" type="ORF">ACH5RR_015456</name>
</gene>
<proteinExistence type="predicted"/>
<evidence type="ECO:0000256" key="1">
    <source>
        <dbReference type="SAM" id="MobiDB-lite"/>
    </source>
</evidence>
<evidence type="ECO:0000313" key="3">
    <source>
        <dbReference type="Proteomes" id="UP001630127"/>
    </source>
</evidence>
<evidence type="ECO:0000313" key="2">
    <source>
        <dbReference type="EMBL" id="KAL3522622.1"/>
    </source>
</evidence>
<comment type="caution">
    <text evidence="2">The sequence shown here is derived from an EMBL/GenBank/DDBJ whole genome shotgun (WGS) entry which is preliminary data.</text>
</comment>
<dbReference type="Proteomes" id="UP001630127">
    <property type="component" value="Unassembled WGS sequence"/>
</dbReference>
<reference evidence="2 3" key="1">
    <citation type="submission" date="2024-11" db="EMBL/GenBank/DDBJ databases">
        <title>A near-complete genome assembly of Cinchona calisaya.</title>
        <authorList>
            <person name="Lian D.C."/>
            <person name="Zhao X.W."/>
            <person name="Wei L."/>
        </authorList>
    </citation>
    <scope>NUCLEOTIDE SEQUENCE [LARGE SCALE GENOMIC DNA]</scope>
    <source>
        <tissue evidence="2">Nenye</tissue>
    </source>
</reference>
<accession>A0ABD2ZVW6</accession>
<feature type="compositionally biased region" description="Acidic residues" evidence="1">
    <location>
        <begin position="66"/>
        <end position="114"/>
    </location>
</feature>
<dbReference type="EMBL" id="JBJUIK010000007">
    <property type="protein sequence ID" value="KAL3522622.1"/>
    <property type="molecule type" value="Genomic_DNA"/>
</dbReference>
<organism evidence="2 3">
    <name type="scientific">Cinchona calisaya</name>
    <dbReference type="NCBI Taxonomy" id="153742"/>
    <lineage>
        <taxon>Eukaryota</taxon>
        <taxon>Viridiplantae</taxon>
        <taxon>Streptophyta</taxon>
        <taxon>Embryophyta</taxon>
        <taxon>Tracheophyta</taxon>
        <taxon>Spermatophyta</taxon>
        <taxon>Magnoliopsida</taxon>
        <taxon>eudicotyledons</taxon>
        <taxon>Gunneridae</taxon>
        <taxon>Pentapetalae</taxon>
        <taxon>asterids</taxon>
        <taxon>lamiids</taxon>
        <taxon>Gentianales</taxon>
        <taxon>Rubiaceae</taxon>
        <taxon>Cinchonoideae</taxon>
        <taxon>Cinchoneae</taxon>
        <taxon>Cinchona</taxon>
    </lineage>
</organism>
<sequence length="114" mass="13144">MNPDNVVEHILKFEFMPNYWYWTAHGDSKPVGVDIRGGGSTQFIPDAHHNTYQNMVFDAAGPREEGGEEDDKENEGEDNGEEDDEVEEEEDENEQYEEEEEDVEEDVQEADDDD</sequence>